<reference evidence="2 3" key="1">
    <citation type="submission" date="2017-03" db="EMBL/GenBank/DDBJ databases">
        <title>The genome sequence of Candidatus Rickettsiella viridis.</title>
        <authorList>
            <person name="Nikoh N."/>
            <person name="Tsuchida T."/>
            <person name="Yamaguchi K."/>
            <person name="Maeda T."/>
            <person name="Shigenobu S."/>
            <person name="Fukatsu T."/>
        </authorList>
    </citation>
    <scope>NUCLEOTIDE SEQUENCE [LARGE SCALE GENOMIC DNA]</scope>
    <source>
        <strain evidence="2 3">Ap-RA04</strain>
    </source>
</reference>
<organism evidence="2 3">
    <name type="scientific">Candidatus Rickettsiella viridis</name>
    <dbReference type="NCBI Taxonomy" id="676208"/>
    <lineage>
        <taxon>Bacteria</taxon>
        <taxon>Pseudomonadati</taxon>
        <taxon>Pseudomonadota</taxon>
        <taxon>Gammaproteobacteria</taxon>
        <taxon>Legionellales</taxon>
        <taxon>Coxiellaceae</taxon>
        <taxon>Rickettsiella</taxon>
    </lineage>
</organism>
<evidence type="ECO:0000256" key="1">
    <source>
        <dbReference type="SAM" id="Phobius"/>
    </source>
</evidence>
<gene>
    <name evidence="2" type="ORF">RVIR1_07340</name>
</gene>
<proteinExistence type="predicted"/>
<evidence type="ECO:0000313" key="2">
    <source>
        <dbReference type="EMBL" id="BBB15223.1"/>
    </source>
</evidence>
<keyword evidence="3" id="KW-1185">Reference proteome</keyword>
<evidence type="ECO:0000313" key="3">
    <source>
        <dbReference type="Proteomes" id="UP000282483"/>
    </source>
</evidence>
<keyword evidence="1" id="KW-1133">Transmembrane helix</keyword>
<accession>A0A2Z5UW60</accession>
<dbReference type="KEGG" id="rvi:RVIR1_07340"/>
<sequence>MIERLFSLEDHQYEIKTMKYLIAWLLGIPIAVLLLIWLFSHLF</sequence>
<dbReference type="Proteomes" id="UP000282483">
    <property type="component" value="Chromosome"/>
</dbReference>
<name>A0A2Z5UW60_9COXI</name>
<keyword evidence="1" id="KW-0812">Transmembrane</keyword>
<keyword evidence="1" id="KW-0472">Membrane</keyword>
<protein>
    <submittedName>
        <fullName evidence="2">Uncharacterized protein</fullName>
    </submittedName>
</protein>
<dbReference type="AlphaFoldDB" id="A0A2Z5UW60"/>
<feature type="transmembrane region" description="Helical" evidence="1">
    <location>
        <begin position="21"/>
        <end position="40"/>
    </location>
</feature>
<dbReference type="EMBL" id="AP018005">
    <property type="protein sequence ID" value="BBB15223.1"/>
    <property type="molecule type" value="Genomic_DNA"/>
</dbReference>